<organism evidence="1 2">
    <name type="scientific">Basidiobolus meristosporus CBS 931.73</name>
    <dbReference type="NCBI Taxonomy" id="1314790"/>
    <lineage>
        <taxon>Eukaryota</taxon>
        <taxon>Fungi</taxon>
        <taxon>Fungi incertae sedis</taxon>
        <taxon>Zoopagomycota</taxon>
        <taxon>Entomophthoromycotina</taxon>
        <taxon>Basidiobolomycetes</taxon>
        <taxon>Basidiobolales</taxon>
        <taxon>Basidiobolaceae</taxon>
        <taxon>Basidiobolus</taxon>
    </lineage>
</organism>
<accession>A0A1Y1WU76</accession>
<protein>
    <submittedName>
        <fullName evidence="1">Uncharacterized protein</fullName>
    </submittedName>
</protein>
<evidence type="ECO:0000313" key="1">
    <source>
        <dbReference type="EMBL" id="ORX77100.1"/>
    </source>
</evidence>
<dbReference type="EMBL" id="MCFE01000901">
    <property type="protein sequence ID" value="ORX77100.1"/>
    <property type="molecule type" value="Genomic_DNA"/>
</dbReference>
<dbReference type="PANTHER" id="PTHR38696:SF1">
    <property type="entry name" value="MEDIATOR OF RNA POLYMERASE II TRANSCRIPTION SUBUNIT 13"/>
    <property type="match status" value="1"/>
</dbReference>
<dbReference type="PANTHER" id="PTHR38696">
    <property type="entry name" value="MEDIATOR OF RNA POLYMERASE II TRANSCRIPTION SUBUNIT 13"/>
    <property type="match status" value="1"/>
</dbReference>
<sequence>MLKRAWFQGIQDERDYHGYPEFKLRGNPWLGQGEEAVYSRVLMVGILRLMEQHGWRHLTSIDISKKSCDKDSLFFEFTGIVCNPTIFSISLNQTDRLRIIEAPSDVPKLVRSIIQGLWKIQDERNYNTAFEFKLLGNPWMAQGSDTVQIRVLLMRLISGLRSAGYRLYATVDMNAGNDGYDLDSWFFRREDS</sequence>
<dbReference type="Proteomes" id="UP000193498">
    <property type="component" value="Unassembled WGS sequence"/>
</dbReference>
<name>A0A1Y1WU76_9FUNG</name>
<dbReference type="OrthoDB" id="58379at2759"/>
<gene>
    <name evidence="1" type="ORF">K493DRAFT_363489</name>
</gene>
<proteinExistence type="predicted"/>
<dbReference type="AlphaFoldDB" id="A0A1Y1WU76"/>
<dbReference type="STRING" id="1314790.A0A1Y1WU76"/>
<comment type="caution">
    <text evidence="1">The sequence shown here is derived from an EMBL/GenBank/DDBJ whole genome shotgun (WGS) entry which is preliminary data.</text>
</comment>
<reference evidence="1 2" key="1">
    <citation type="submission" date="2016-07" db="EMBL/GenBank/DDBJ databases">
        <title>Pervasive Adenine N6-methylation of Active Genes in Fungi.</title>
        <authorList>
            <consortium name="DOE Joint Genome Institute"/>
            <person name="Mondo S.J."/>
            <person name="Dannebaum R.O."/>
            <person name="Kuo R.C."/>
            <person name="Labutti K."/>
            <person name="Haridas S."/>
            <person name="Kuo A."/>
            <person name="Salamov A."/>
            <person name="Ahrendt S.R."/>
            <person name="Lipzen A."/>
            <person name="Sullivan W."/>
            <person name="Andreopoulos W.B."/>
            <person name="Clum A."/>
            <person name="Lindquist E."/>
            <person name="Daum C."/>
            <person name="Ramamoorthy G.K."/>
            <person name="Gryganskyi A."/>
            <person name="Culley D."/>
            <person name="Magnuson J.K."/>
            <person name="James T.Y."/>
            <person name="O'Malley M.A."/>
            <person name="Stajich J.E."/>
            <person name="Spatafora J.W."/>
            <person name="Visel A."/>
            <person name="Grigoriev I.V."/>
        </authorList>
    </citation>
    <scope>NUCLEOTIDE SEQUENCE [LARGE SCALE GENOMIC DNA]</scope>
    <source>
        <strain evidence="1 2">CBS 931.73</strain>
    </source>
</reference>
<keyword evidence="2" id="KW-1185">Reference proteome</keyword>
<evidence type="ECO:0000313" key="2">
    <source>
        <dbReference type="Proteomes" id="UP000193498"/>
    </source>
</evidence>
<dbReference type="InParanoid" id="A0A1Y1WU76"/>